<feature type="non-terminal residue" evidence="2">
    <location>
        <position position="1"/>
    </location>
</feature>
<evidence type="ECO:0000313" key="3">
    <source>
        <dbReference type="Proteomes" id="UP000649617"/>
    </source>
</evidence>
<reference evidence="2" key="1">
    <citation type="submission" date="2021-02" db="EMBL/GenBank/DDBJ databases">
        <authorList>
            <person name="Dougan E. K."/>
            <person name="Rhodes N."/>
            <person name="Thang M."/>
            <person name="Chan C."/>
        </authorList>
    </citation>
    <scope>NUCLEOTIDE SEQUENCE</scope>
</reference>
<feature type="region of interest" description="Disordered" evidence="1">
    <location>
        <begin position="78"/>
        <end position="104"/>
    </location>
</feature>
<evidence type="ECO:0000256" key="1">
    <source>
        <dbReference type="SAM" id="MobiDB-lite"/>
    </source>
</evidence>
<feature type="non-terminal residue" evidence="2">
    <location>
        <position position="104"/>
    </location>
</feature>
<organism evidence="2 3">
    <name type="scientific">Symbiodinium pilosum</name>
    <name type="common">Dinoflagellate</name>
    <dbReference type="NCBI Taxonomy" id="2952"/>
    <lineage>
        <taxon>Eukaryota</taxon>
        <taxon>Sar</taxon>
        <taxon>Alveolata</taxon>
        <taxon>Dinophyceae</taxon>
        <taxon>Suessiales</taxon>
        <taxon>Symbiodiniaceae</taxon>
        <taxon>Symbiodinium</taxon>
    </lineage>
</organism>
<dbReference type="Proteomes" id="UP000649617">
    <property type="component" value="Unassembled WGS sequence"/>
</dbReference>
<dbReference type="AlphaFoldDB" id="A0A812R274"/>
<sequence length="104" mass="12024">PSAKLIEQIEELCNRFPAGFTKPEGVQELDIDIAELQLRRYETLQRAKRKLRVCLRWMKLKQGEVKVHAEEVVKDEVVKEASQRNSDKPDSLKPIADIEEKAKP</sequence>
<gene>
    <name evidence="2" type="ORF">SPIL2461_LOCUS10235</name>
</gene>
<keyword evidence="3" id="KW-1185">Reference proteome</keyword>
<accession>A0A812R274</accession>
<proteinExistence type="predicted"/>
<evidence type="ECO:0000313" key="2">
    <source>
        <dbReference type="EMBL" id="CAE7415400.1"/>
    </source>
</evidence>
<protein>
    <submittedName>
        <fullName evidence="2">Uncharacterized protein</fullName>
    </submittedName>
</protein>
<dbReference type="EMBL" id="CAJNIZ010018757">
    <property type="protein sequence ID" value="CAE7415400.1"/>
    <property type="molecule type" value="Genomic_DNA"/>
</dbReference>
<comment type="caution">
    <text evidence="2">The sequence shown here is derived from an EMBL/GenBank/DDBJ whole genome shotgun (WGS) entry which is preliminary data.</text>
</comment>
<name>A0A812R274_SYMPI</name>